<dbReference type="AlphaFoldDB" id="A0A8C5PGH4"/>
<name>A0A8C5PGH4_9ANUR</name>
<sequence length="81" mass="9964">MNSLQYQEILDDNVMQSLRMGHTWRFQHDNDPKHKAKSTCHWLQHHSGEISNMQFMRDSPRIYRNWRLFAKKNGPLYHLRR</sequence>
<dbReference type="GO" id="GO:0003676">
    <property type="term" value="F:nucleic acid binding"/>
    <property type="evidence" value="ECO:0007669"/>
    <property type="project" value="InterPro"/>
</dbReference>
<reference evidence="1" key="1">
    <citation type="submission" date="2025-08" db="UniProtKB">
        <authorList>
            <consortium name="Ensembl"/>
        </authorList>
    </citation>
    <scope>IDENTIFICATION</scope>
</reference>
<accession>A0A8C5PGH4</accession>
<evidence type="ECO:0000313" key="2">
    <source>
        <dbReference type="Proteomes" id="UP000694569"/>
    </source>
</evidence>
<dbReference type="Ensembl" id="ENSLLET00000022180.1">
    <property type="protein sequence ID" value="ENSLLEP00000021356.1"/>
    <property type="gene ID" value="ENSLLEG00000013499.1"/>
</dbReference>
<dbReference type="Proteomes" id="UP000694569">
    <property type="component" value="Unplaced"/>
</dbReference>
<dbReference type="OrthoDB" id="8947034at2759"/>
<organism evidence="1 2">
    <name type="scientific">Leptobrachium leishanense</name>
    <name type="common">Leishan spiny toad</name>
    <dbReference type="NCBI Taxonomy" id="445787"/>
    <lineage>
        <taxon>Eukaryota</taxon>
        <taxon>Metazoa</taxon>
        <taxon>Chordata</taxon>
        <taxon>Craniata</taxon>
        <taxon>Vertebrata</taxon>
        <taxon>Euteleostomi</taxon>
        <taxon>Amphibia</taxon>
        <taxon>Batrachia</taxon>
        <taxon>Anura</taxon>
        <taxon>Pelobatoidea</taxon>
        <taxon>Megophryidae</taxon>
        <taxon>Leptobrachium</taxon>
    </lineage>
</organism>
<protein>
    <submittedName>
        <fullName evidence="1">Uncharacterized protein</fullName>
    </submittedName>
</protein>
<keyword evidence="2" id="KW-1185">Reference proteome</keyword>
<evidence type="ECO:0000313" key="1">
    <source>
        <dbReference type="Ensembl" id="ENSLLEP00000021356.1"/>
    </source>
</evidence>
<dbReference type="InterPro" id="IPR036397">
    <property type="entry name" value="RNaseH_sf"/>
</dbReference>
<dbReference type="GeneTree" id="ENSGT01110000268666"/>
<reference evidence="1" key="2">
    <citation type="submission" date="2025-09" db="UniProtKB">
        <authorList>
            <consortium name="Ensembl"/>
        </authorList>
    </citation>
    <scope>IDENTIFICATION</scope>
</reference>
<dbReference type="Gene3D" id="3.30.420.10">
    <property type="entry name" value="Ribonuclease H-like superfamily/Ribonuclease H"/>
    <property type="match status" value="1"/>
</dbReference>
<proteinExistence type="predicted"/>